<protein>
    <recommendedName>
        <fullName evidence="4">SDR family NAD(P)-dependent oxidoreductase</fullName>
    </recommendedName>
</protein>
<evidence type="ECO:0000313" key="3">
    <source>
        <dbReference type="Proteomes" id="UP000294543"/>
    </source>
</evidence>
<name>A0A4R4WNP4_9ACTN</name>
<evidence type="ECO:0000256" key="1">
    <source>
        <dbReference type="SAM" id="MobiDB-lite"/>
    </source>
</evidence>
<proteinExistence type="predicted"/>
<accession>A0A4R4WNP4</accession>
<dbReference type="Proteomes" id="UP000294543">
    <property type="component" value="Unassembled WGS sequence"/>
</dbReference>
<feature type="compositionally biased region" description="Low complexity" evidence="1">
    <location>
        <begin position="101"/>
        <end position="124"/>
    </location>
</feature>
<comment type="caution">
    <text evidence="2">The sequence shown here is derived from an EMBL/GenBank/DDBJ whole genome shotgun (WGS) entry which is preliminary data.</text>
</comment>
<evidence type="ECO:0008006" key="4">
    <source>
        <dbReference type="Google" id="ProtNLM"/>
    </source>
</evidence>
<dbReference type="RefSeq" id="WP_132515041.1">
    <property type="nucleotide sequence ID" value="NZ_SMKP01000121.1"/>
</dbReference>
<feature type="region of interest" description="Disordered" evidence="1">
    <location>
        <begin position="101"/>
        <end position="165"/>
    </location>
</feature>
<reference evidence="2 3" key="1">
    <citation type="submission" date="2019-03" db="EMBL/GenBank/DDBJ databases">
        <title>Draft genome sequences of novel Actinobacteria.</title>
        <authorList>
            <person name="Sahin N."/>
            <person name="Ay H."/>
            <person name="Saygin H."/>
        </authorList>
    </citation>
    <scope>NUCLEOTIDE SEQUENCE [LARGE SCALE GENOMIC DNA]</scope>
    <source>
        <strain evidence="2 3">KC712</strain>
    </source>
</reference>
<gene>
    <name evidence="2" type="ORF">E1294_33815</name>
</gene>
<dbReference type="AlphaFoldDB" id="A0A4R4WNP4"/>
<dbReference type="EMBL" id="SMKP01000121">
    <property type="protein sequence ID" value="TDD15660.1"/>
    <property type="molecule type" value="Genomic_DNA"/>
</dbReference>
<organism evidence="2 3">
    <name type="scientific">Nonomuraea diastatica</name>
    <dbReference type="NCBI Taxonomy" id="1848329"/>
    <lineage>
        <taxon>Bacteria</taxon>
        <taxon>Bacillati</taxon>
        <taxon>Actinomycetota</taxon>
        <taxon>Actinomycetes</taxon>
        <taxon>Streptosporangiales</taxon>
        <taxon>Streptosporangiaceae</taxon>
        <taxon>Nonomuraea</taxon>
    </lineage>
</organism>
<evidence type="ECO:0000313" key="2">
    <source>
        <dbReference type="EMBL" id="TDD15660.1"/>
    </source>
</evidence>
<feature type="compositionally biased region" description="Basic and acidic residues" evidence="1">
    <location>
        <begin position="156"/>
        <end position="165"/>
    </location>
</feature>
<dbReference type="SUPFAM" id="SSF51735">
    <property type="entry name" value="NAD(P)-binding Rossmann-fold domains"/>
    <property type="match status" value="1"/>
</dbReference>
<keyword evidence="3" id="KW-1185">Reference proteome</keyword>
<sequence length="165" mass="17944">MSRTILITGGTHGIGQVLARHHEERGDQVIAVGSRDADLSSLEQTCDLAERVSAEHPVIDALVLGAFRHHPRRIETEEGFEATFALYVLSRWLLAAALRTRAPGSGGPRSPTSGGWTRSTGGRPARSPTLIRLSQRFGASGQRDRRPFFPLLPRPDGADPRPEPP</sequence>
<dbReference type="Gene3D" id="3.40.50.720">
    <property type="entry name" value="NAD(P)-binding Rossmann-like Domain"/>
    <property type="match status" value="1"/>
</dbReference>
<dbReference type="OrthoDB" id="2860165at2"/>
<dbReference type="InterPro" id="IPR036291">
    <property type="entry name" value="NAD(P)-bd_dom_sf"/>
</dbReference>